<dbReference type="PRINTS" id="PR00420">
    <property type="entry name" value="RNGMNOXGNASE"/>
</dbReference>
<feature type="domain" description="Styrene monooxygenase StyA putative substrate binding" evidence="2">
    <location>
        <begin position="144"/>
        <end position="253"/>
    </location>
</feature>
<feature type="region of interest" description="Disordered" evidence="1">
    <location>
        <begin position="414"/>
        <end position="440"/>
    </location>
</feature>
<feature type="compositionally biased region" description="Pro residues" evidence="1">
    <location>
        <begin position="417"/>
        <end position="427"/>
    </location>
</feature>
<dbReference type="AlphaFoldDB" id="A0A250JUR5"/>
<evidence type="ECO:0000259" key="2">
    <source>
        <dbReference type="Pfam" id="PF17885"/>
    </source>
</evidence>
<proteinExistence type="predicted"/>
<protein>
    <submittedName>
        <fullName evidence="3">Monooxygenase</fullName>
    </submittedName>
</protein>
<evidence type="ECO:0000256" key="1">
    <source>
        <dbReference type="SAM" id="MobiDB-lite"/>
    </source>
</evidence>
<keyword evidence="3" id="KW-0560">Oxidoreductase</keyword>
<dbReference type="Gene3D" id="6.10.250.650">
    <property type="match status" value="1"/>
</dbReference>
<dbReference type="EMBL" id="CP022203">
    <property type="protein sequence ID" value="ATB47453.1"/>
    <property type="molecule type" value="Genomic_DNA"/>
</dbReference>
<evidence type="ECO:0000313" key="3">
    <source>
        <dbReference type="EMBL" id="ATB47453.1"/>
    </source>
</evidence>
<dbReference type="KEGG" id="mmas:MYMAC_003067"/>
<dbReference type="InterPro" id="IPR036188">
    <property type="entry name" value="FAD/NAD-bd_sf"/>
</dbReference>
<keyword evidence="3" id="KW-0503">Monooxygenase</keyword>
<dbReference type="GO" id="GO:0004497">
    <property type="term" value="F:monooxygenase activity"/>
    <property type="evidence" value="ECO:0007669"/>
    <property type="project" value="UniProtKB-KW"/>
</dbReference>
<gene>
    <name evidence="3" type="ORF">MYMAC_003067</name>
</gene>
<dbReference type="SUPFAM" id="SSF51905">
    <property type="entry name" value="FAD/NAD(P)-binding domain"/>
    <property type="match status" value="1"/>
</dbReference>
<organism evidence="3 4">
    <name type="scientific">Corallococcus macrosporus DSM 14697</name>
    <dbReference type="NCBI Taxonomy" id="1189310"/>
    <lineage>
        <taxon>Bacteria</taxon>
        <taxon>Pseudomonadati</taxon>
        <taxon>Myxococcota</taxon>
        <taxon>Myxococcia</taxon>
        <taxon>Myxococcales</taxon>
        <taxon>Cystobacterineae</taxon>
        <taxon>Myxococcaceae</taxon>
        <taxon>Corallococcus</taxon>
    </lineage>
</organism>
<dbReference type="Gene3D" id="3.30.9.40">
    <property type="match status" value="1"/>
</dbReference>
<accession>A0A250JUR5</accession>
<dbReference type="Pfam" id="PF17885">
    <property type="entry name" value="Smoa_sbd"/>
    <property type="match status" value="1"/>
</dbReference>
<evidence type="ECO:0000313" key="4">
    <source>
        <dbReference type="Proteomes" id="UP000217343"/>
    </source>
</evidence>
<dbReference type="RefSeq" id="WP_013939688.1">
    <property type="nucleotide sequence ID" value="NZ_CP022203.1"/>
</dbReference>
<keyword evidence="4" id="KW-1185">Reference proteome</keyword>
<name>A0A250JUR5_9BACT</name>
<reference evidence="3 4" key="1">
    <citation type="submission" date="2017-06" db="EMBL/GenBank/DDBJ databases">
        <title>Sequencing and comparative analysis of myxobacterial genomes.</title>
        <authorList>
            <person name="Rupp O."/>
            <person name="Goesmann A."/>
            <person name="Sogaard-Andersen L."/>
        </authorList>
    </citation>
    <scope>NUCLEOTIDE SEQUENCE [LARGE SCALE GENOMIC DNA]</scope>
    <source>
        <strain evidence="3 4">DSM 14697</strain>
    </source>
</reference>
<dbReference type="InterPro" id="IPR041654">
    <property type="entry name" value="StyA_sbd"/>
</dbReference>
<sequence length="440" mass="47569">MERIGIVGAGTAGLHLGLKLLSHGVPVTLYTEQEPGRLRGSRLLNTVAHHAPTRMRERILGVDHWSGPNADMFYIGIHVNGGPQPFSLRGRVDSPSIFVDYRQYQPRLAEDFVARGGKLEVLPVDLDVLERLARQHALMVVATGRNGLTRLFPRVPELSPHTQPPRMLFAALLKGVRMQEPIGMNANLIPGQGEIFESQVVTANGRVPSVLIEALPGSELSRLSTQRYDEDPRAFELMLMDFLRRFAPATFERVDPARFGVLGPLDFLQGSFTPTVRQGWAPLPGGRFVLAVGDTHVTNDPVAGQGANAGSASAFALAEHIVTALAADRPFDEAFCREAEASSWAATAPATHWTNALLQPPPPHVIELLAAGSKDVRVADAIATAFVTPELILSACASPESTAAFIARHRPLAREAAPPPSPLAWHPPPEEPKVSVSLTR</sequence>
<dbReference type="Proteomes" id="UP000217343">
    <property type="component" value="Chromosome"/>
</dbReference>
<dbReference type="OrthoDB" id="8801399at2"/>
<dbReference type="Gene3D" id="3.50.50.60">
    <property type="entry name" value="FAD/NAD(P)-binding domain"/>
    <property type="match status" value="2"/>
</dbReference>